<dbReference type="EMBL" id="CAJPWZ010002156">
    <property type="protein sequence ID" value="CAG2231759.1"/>
    <property type="molecule type" value="Genomic_DNA"/>
</dbReference>
<name>A0A8S3TDL2_MYTED</name>
<comment type="caution">
    <text evidence="2">The sequence shown here is derived from an EMBL/GenBank/DDBJ whole genome shotgun (WGS) entry which is preliminary data.</text>
</comment>
<evidence type="ECO:0000256" key="1">
    <source>
        <dbReference type="SAM" id="MobiDB-lite"/>
    </source>
</evidence>
<gene>
    <name evidence="2" type="ORF">MEDL_44517</name>
</gene>
<sequence length="613" mass="71985">MTPPKKKLYRKRKATPDEWKKNIRKKLRMSGKEYVSQRGKPVHQKVVKSVDCSKCKFKCSQKITEENRQKIFDLFWSLESYERKKDFIISRVEEKQTRKYIDPNKDITQKRKRNIHRSYFFDIGGTKTIVCKMYFKKTLDVGDAYIDNAMQNESGGVFIGADKRGKHTPHNKTKPEYLQKVRSHIESFPAVEGHYTRKSSNRRYLGAELNVPRMYQLYLDYYKESTPQNQLVSLTIYRKTFNEEYNFSFHVPKKDQCNICVTYDRGIADASISENEKKKYYEHQQMKMRAREEKKKDKDKSKTTNDTFVATFDLQAVLQTPCSLVSQIYYMRKLNCYNLSIYNLGTKNATCYLWSEVEGKRGACEITTCLYLQLLSLTANIKNVILYSDACAGQNRNQFTATGLMHAVINLPNIEIIDHKFLESGHTQMECDSMHSAIEFAKKKTEIYIPSQWATVVRMARRTNPYSVVPIQHEDIYDFKKLQKTTLTYSKVDANGEKVNWLKIKWLRYSKQEPQHILFKHTFDEDFRRLRIIELDKNGVPVTNIKGHELPRKYKGKQPITLAKKKDLLNLCKTKVIPAEYHKFYKDLPANGEVPDNLPDPDVEEEEQDSEQE</sequence>
<feature type="region of interest" description="Disordered" evidence="1">
    <location>
        <begin position="588"/>
        <end position="613"/>
    </location>
</feature>
<dbReference type="PANTHER" id="PTHR10773">
    <property type="entry name" value="DNA-DIRECTED RNA POLYMERASES I, II, AND III SUBUNIT RPABC2"/>
    <property type="match status" value="1"/>
</dbReference>
<dbReference type="OrthoDB" id="6161632at2759"/>
<protein>
    <submittedName>
        <fullName evidence="2">Uncharacterized protein</fullName>
    </submittedName>
</protein>
<dbReference type="Proteomes" id="UP000683360">
    <property type="component" value="Unassembled WGS sequence"/>
</dbReference>
<organism evidence="2 3">
    <name type="scientific">Mytilus edulis</name>
    <name type="common">Blue mussel</name>
    <dbReference type="NCBI Taxonomy" id="6550"/>
    <lineage>
        <taxon>Eukaryota</taxon>
        <taxon>Metazoa</taxon>
        <taxon>Spiralia</taxon>
        <taxon>Lophotrochozoa</taxon>
        <taxon>Mollusca</taxon>
        <taxon>Bivalvia</taxon>
        <taxon>Autobranchia</taxon>
        <taxon>Pteriomorphia</taxon>
        <taxon>Mytilida</taxon>
        <taxon>Mytiloidea</taxon>
        <taxon>Mytilidae</taxon>
        <taxon>Mytilinae</taxon>
        <taxon>Mytilus</taxon>
    </lineage>
</organism>
<proteinExistence type="predicted"/>
<evidence type="ECO:0000313" key="3">
    <source>
        <dbReference type="Proteomes" id="UP000683360"/>
    </source>
</evidence>
<reference evidence="2" key="1">
    <citation type="submission" date="2021-03" db="EMBL/GenBank/DDBJ databases">
        <authorList>
            <person name="Bekaert M."/>
        </authorList>
    </citation>
    <scope>NUCLEOTIDE SEQUENCE</scope>
</reference>
<keyword evidence="3" id="KW-1185">Reference proteome</keyword>
<evidence type="ECO:0000313" key="2">
    <source>
        <dbReference type="EMBL" id="CAG2231759.1"/>
    </source>
</evidence>
<dbReference type="AlphaFoldDB" id="A0A8S3TDL2"/>
<accession>A0A8S3TDL2</accession>
<dbReference type="PANTHER" id="PTHR10773:SF19">
    <property type="match status" value="1"/>
</dbReference>
<feature type="compositionally biased region" description="Acidic residues" evidence="1">
    <location>
        <begin position="599"/>
        <end position="613"/>
    </location>
</feature>